<evidence type="ECO:0000313" key="2">
    <source>
        <dbReference type="Proteomes" id="UP001189624"/>
    </source>
</evidence>
<keyword evidence="2" id="KW-1185">Reference proteome</keyword>
<reference evidence="1" key="1">
    <citation type="submission" date="2023-10" db="EMBL/GenBank/DDBJ databases">
        <authorList>
            <person name="Domelevo Entfellner J.-B."/>
        </authorList>
    </citation>
    <scope>NUCLEOTIDE SEQUENCE</scope>
</reference>
<name>A0AA86RNM9_9FABA</name>
<organism evidence="1 2">
    <name type="scientific">Sphenostylis stenocarpa</name>
    <dbReference type="NCBI Taxonomy" id="92480"/>
    <lineage>
        <taxon>Eukaryota</taxon>
        <taxon>Viridiplantae</taxon>
        <taxon>Streptophyta</taxon>
        <taxon>Embryophyta</taxon>
        <taxon>Tracheophyta</taxon>
        <taxon>Spermatophyta</taxon>
        <taxon>Magnoliopsida</taxon>
        <taxon>eudicotyledons</taxon>
        <taxon>Gunneridae</taxon>
        <taxon>Pentapetalae</taxon>
        <taxon>rosids</taxon>
        <taxon>fabids</taxon>
        <taxon>Fabales</taxon>
        <taxon>Fabaceae</taxon>
        <taxon>Papilionoideae</taxon>
        <taxon>50 kb inversion clade</taxon>
        <taxon>NPAAA clade</taxon>
        <taxon>indigoferoid/millettioid clade</taxon>
        <taxon>Phaseoleae</taxon>
        <taxon>Sphenostylis</taxon>
    </lineage>
</organism>
<protein>
    <submittedName>
        <fullName evidence="1">Uncharacterized protein</fullName>
    </submittedName>
</protein>
<gene>
    <name evidence="1" type="ORF">AYBTSS11_LOCUS174</name>
</gene>
<dbReference type="EMBL" id="OY731398">
    <property type="protein sequence ID" value="CAJ1784157.1"/>
    <property type="molecule type" value="Genomic_DNA"/>
</dbReference>
<dbReference type="Gramene" id="rna-AYBTSS11_LOCUS174">
    <property type="protein sequence ID" value="CAJ1784157.1"/>
    <property type="gene ID" value="gene-AYBTSS11_LOCUS174"/>
</dbReference>
<proteinExistence type="predicted"/>
<accession>A0AA86RNM9</accession>
<dbReference type="Proteomes" id="UP001189624">
    <property type="component" value="Chromosome 1"/>
</dbReference>
<dbReference type="AlphaFoldDB" id="A0AA86RNM9"/>
<evidence type="ECO:0000313" key="1">
    <source>
        <dbReference type="EMBL" id="CAJ1784157.1"/>
    </source>
</evidence>
<sequence length="75" mass="8269">MTNTSFTTYHQLTLQATTGSCHQCELLTKVSVFICIASCNAMLTLCLYSATTLHLFHYSAIANDYSLAKITRQAS</sequence>